<feature type="domain" description="AP2/ERF" evidence="7">
    <location>
        <begin position="8"/>
        <end position="77"/>
    </location>
</feature>
<dbReference type="GO" id="GO:0003677">
    <property type="term" value="F:DNA binding"/>
    <property type="evidence" value="ECO:0007669"/>
    <property type="project" value="UniProtKB-KW"/>
</dbReference>
<keyword evidence="3" id="KW-0238">DNA-binding</keyword>
<gene>
    <name evidence="8" type="ORF">CB5_LOCUS27032</name>
</gene>
<feature type="compositionally biased region" description="Basic residues" evidence="6">
    <location>
        <begin position="1"/>
        <end position="19"/>
    </location>
</feature>
<sequence>MRRRRRHSSKGRRRRRRREVPRGAEATVGKVRGGDPRLRPERRAVWLGTFVTAEEAARAYDRAAVAMRGRSRCSTSPMRPRRRPCGRSQRRGGEEEWRDEQQHGMRELNWSAWMINCWMSC</sequence>
<evidence type="ECO:0000256" key="5">
    <source>
        <dbReference type="ARBA" id="ARBA00023242"/>
    </source>
</evidence>
<dbReference type="EMBL" id="LR862137">
    <property type="protein sequence ID" value="CAD1843821.1"/>
    <property type="molecule type" value="Genomic_DNA"/>
</dbReference>
<keyword evidence="5" id="KW-0539">Nucleus</keyword>
<feature type="region of interest" description="Disordered" evidence="6">
    <location>
        <begin position="66"/>
        <end position="103"/>
    </location>
</feature>
<dbReference type="PANTHER" id="PTHR31677">
    <property type="entry name" value="AP2 DOMAIN CLASS TRANSCRIPTION FACTOR"/>
    <property type="match status" value="1"/>
</dbReference>
<accession>A0A6V7QLN2</accession>
<evidence type="ECO:0000313" key="8">
    <source>
        <dbReference type="EMBL" id="CAD1843821.1"/>
    </source>
</evidence>
<evidence type="ECO:0000259" key="7">
    <source>
        <dbReference type="PROSITE" id="PS51032"/>
    </source>
</evidence>
<organism evidence="8">
    <name type="scientific">Ananas comosus var. bracteatus</name>
    <name type="common">red pineapple</name>
    <dbReference type="NCBI Taxonomy" id="296719"/>
    <lineage>
        <taxon>Eukaryota</taxon>
        <taxon>Viridiplantae</taxon>
        <taxon>Streptophyta</taxon>
        <taxon>Embryophyta</taxon>
        <taxon>Tracheophyta</taxon>
        <taxon>Spermatophyta</taxon>
        <taxon>Magnoliopsida</taxon>
        <taxon>Liliopsida</taxon>
        <taxon>Poales</taxon>
        <taxon>Bromeliaceae</taxon>
        <taxon>Bromelioideae</taxon>
        <taxon>Ananas</taxon>
    </lineage>
</organism>
<keyword evidence="4" id="KW-0804">Transcription</keyword>
<evidence type="ECO:0000256" key="2">
    <source>
        <dbReference type="ARBA" id="ARBA00023015"/>
    </source>
</evidence>
<dbReference type="GO" id="GO:0003700">
    <property type="term" value="F:DNA-binding transcription factor activity"/>
    <property type="evidence" value="ECO:0007669"/>
    <property type="project" value="InterPro"/>
</dbReference>
<evidence type="ECO:0000256" key="1">
    <source>
        <dbReference type="ARBA" id="ARBA00004123"/>
    </source>
</evidence>
<evidence type="ECO:0000256" key="6">
    <source>
        <dbReference type="SAM" id="MobiDB-lite"/>
    </source>
</evidence>
<dbReference type="Gene3D" id="3.30.730.10">
    <property type="entry name" value="AP2/ERF domain"/>
    <property type="match status" value="1"/>
</dbReference>
<dbReference type="InterPro" id="IPR036955">
    <property type="entry name" value="AP2/ERF_dom_sf"/>
</dbReference>
<reference evidence="8" key="1">
    <citation type="submission" date="2020-07" db="EMBL/GenBank/DDBJ databases">
        <authorList>
            <person name="Lin J."/>
        </authorList>
    </citation>
    <scope>NUCLEOTIDE SEQUENCE</scope>
</reference>
<dbReference type="InterPro" id="IPR001471">
    <property type="entry name" value="AP2/ERF_dom"/>
</dbReference>
<feature type="compositionally biased region" description="Basic and acidic residues" evidence="6">
    <location>
        <begin position="91"/>
        <end position="103"/>
    </location>
</feature>
<dbReference type="InterPro" id="IPR016177">
    <property type="entry name" value="DNA-bd_dom_sf"/>
</dbReference>
<dbReference type="PROSITE" id="PS51032">
    <property type="entry name" value="AP2_ERF"/>
    <property type="match status" value="1"/>
</dbReference>
<feature type="compositionally biased region" description="Basic residues" evidence="6">
    <location>
        <begin position="79"/>
        <end position="90"/>
    </location>
</feature>
<evidence type="ECO:0000256" key="4">
    <source>
        <dbReference type="ARBA" id="ARBA00023163"/>
    </source>
</evidence>
<comment type="subcellular location">
    <subcellularLocation>
        <location evidence="1">Nucleus</location>
    </subcellularLocation>
</comment>
<keyword evidence="2" id="KW-0805">Transcription regulation</keyword>
<feature type="region of interest" description="Disordered" evidence="6">
    <location>
        <begin position="1"/>
        <end position="36"/>
    </location>
</feature>
<evidence type="ECO:0000256" key="3">
    <source>
        <dbReference type="ARBA" id="ARBA00023125"/>
    </source>
</evidence>
<dbReference type="PANTHER" id="PTHR31677:SF196">
    <property type="entry name" value="ETHYLENE-RESPONSIVE TRANSCRIPTION FACTOR ERF109"/>
    <property type="match status" value="1"/>
</dbReference>
<dbReference type="SUPFAM" id="SSF54171">
    <property type="entry name" value="DNA-binding domain"/>
    <property type="match status" value="1"/>
</dbReference>
<dbReference type="SMART" id="SM00380">
    <property type="entry name" value="AP2"/>
    <property type="match status" value="1"/>
</dbReference>
<dbReference type="GO" id="GO:0005634">
    <property type="term" value="C:nucleus"/>
    <property type="evidence" value="ECO:0007669"/>
    <property type="project" value="UniProtKB-SubCell"/>
</dbReference>
<name>A0A6V7QLN2_ANACO</name>
<protein>
    <recommendedName>
        <fullName evidence="7">AP2/ERF domain-containing protein</fullName>
    </recommendedName>
</protein>
<dbReference type="AlphaFoldDB" id="A0A6V7QLN2"/>
<proteinExistence type="predicted"/>